<keyword evidence="12" id="KW-0460">Magnesium</keyword>
<evidence type="ECO:0000256" key="5">
    <source>
        <dbReference type="ARBA" id="ARBA00022475"/>
    </source>
</evidence>
<reference evidence="21" key="1">
    <citation type="journal article" date="2005" name="Environ. Microbiol.">
        <title>Genetic and functional properties of uncultivated thermophilic crenarchaeotes from a subsurface gold mine as revealed by analysis of genome fragments.</title>
        <authorList>
            <person name="Nunoura T."/>
            <person name="Hirayama H."/>
            <person name="Takami H."/>
            <person name="Oida H."/>
            <person name="Nishi S."/>
            <person name="Shimamura S."/>
            <person name="Suzuki Y."/>
            <person name="Inagaki F."/>
            <person name="Takai K."/>
            <person name="Nealson K.H."/>
            <person name="Horikoshi K."/>
        </authorList>
    </citation>
    <scope>NUCLEOTIDE SEQUENCE</scope>
</reference>
<feature type="transmembrane region" description="Helical" evidence="18">
    <location>
        <begin position="454"/>
        <end position="474"/>
    </location>
</feature>
<evidence type="ECO:0000313" key="21">
    <source>
        <dbReference type="EMBL" id="BAL59405.1"/>
    </source>
</evidence>
<feature type="region of interest" description="Disordered" evidence="19">
    <location>
        <begin position="65"/>
        <end position="119"/>
    </location>
</feature>
<reference evidence="21" key="2">
    <citation type="journal article" date="2012" name="PLoS ONE">
        <title>A Deeply Branching Thermophilic Bacterium with an Ancient Acetyl-CoA Pathway Dominates a Subsurface Ecosystem.</title>
        <authorList>
            <person name="Takami H."/>
            <person name="Noguchi H."/>
            <person name="Takaki Y."/>
            <person name="Uchiyama I."/>
            <person name="Toyoda A."/>
            <person name="Nishi S."/>
            <person name="Chee G.-J."/>
            <person name="Arai W."/>
            <person name="Nunoura T."/>
            <person name="Itoh T."/>
            <person name="Hattori M."/>
            <person name="Takai K."/>
        </authorList>
    </citation>
    <scope>NUCLEOTIDE SEQUENCE</scope>
</reference>
<dbReference type="CDD" id="cd02094">
    <property type="entry name" value="P-type_ATPase_Cu-like"/>
    <property type="match status" value="1"/>
</dbReference>
<evidence type="ECO:0000259" key="20">
    <source>
        <dbReference type="PROSITE" id="PS50846"/>
    </source>
</evidence>
<dbReference type="GO" id="GO:0055070">
    <property type="term" value="P:copper ion homeostasis"/>
    <property type="evidence" value="ECO:0007669"/>
    <property type="project" value="TreeGrafter"/>
</dbReference>
<dbReference type="InterPro" id="IPR027256">
    <property type="entry name" value="P-typ_ATPase_IB"/>
</dbReference>
<evidence type="ECO:0000256" key="17">
    <source>
        <dbReference type="ARBA" id="ARBA00023136"/>
    </source>
</evidence>
<feature type="transmembrane region" description="Helical" evidence="18">
    <location>
        <begin position="486"/>
        <end position="505"/>
    </location>
</feature>
<dbReference type="NCBIfam" id="TIGR01494">
    <property type="entry name" value="ATPase_P-type"/>
    <property type="match status" value="1"/>
</dbReference>
<dbReference type="SFLD" id="SFLDS00003">
    <property type="entry name" value="Haloacid_Dehalogenase"/>
    <property type="match status" value="1"/>
</dbReference>
<dbReference type="PROSITE" id="PS00154">
    <property type="entry name" value="ATPASE_E1_E2"/>
    <property type="match status" value="1"/>
</dbReference>
<proteinExistence type="inferred from homology"/>
<dbReference type="PANTHER" id="PTHR43520">
    <property type="entry name" value="ATP7, ISOFORM B"/>
    <property type="match status" value="1"/>
</dbReference>
<dbReference type="InterPro" id="IPR006121">
    <property type="entry name" value="HMA_dom"/>
</dbReference>
<dbReference type="GO" id="GO:0005524">
    <property type="term" value="F:ATP binding"/>
    <property type="evidence" value="ECO:0007669"/>
    <property type="project" value="UniProtKB-UniRule"/>
</dbReference>
<keyword evidence="17 18" id="KW-0472">Membrane</keyword>
<dbReference type="SUPFAM" id="SSF81665">
    <property type="entry name" value="Calcium ATPase, transmembrane domain M"/>
    <property type="match status" value="1"/>
</dbReference>
<evidence type="ECO:0000256" key="6">
    <source>
        <dbReference type="ARBA" id="ARBA00022692"/>
    </source>
</evidence>
<dbReference type="SFLD" id="SFLDF00027">
    <property type="entry name" value="p-type_atpase"/>
    <property type="match status" value="1"/>
</dbReference>
<dbReference type="GO" id="GO:0005507">
    <property type="term" value="F:copper ion binding"/>
    <property type="evidence" value="ECO:0007669"/>
    <property type="project" value="InterPro"/>
</dbReference>
<dbReference type="FunFam" id="3.30.70.100:FF:000005">
    <property type="entry name" value="Copper-exporting P-type ATPase A"/>
    <property type="match status" value="1"/>
</dbReference>
<dbReference type="InterPro" id="IPR023298">
    <property type="entry name" value="ATPase_P-typ_TM_dom_sf"/>
</dbReference>
<keyword evidence="16" id="KW-0406">Ion transport</keyword>
<evidence type="ECO:0000256" key="2">
    <source>
        <dbReference type="ARBA" id="ARBA00006024"/>
    </source>
</evidence>
<feature type="domain" description="HMA" evidence="20">
    <location>
        <begin position="123"/>
        <end position="189"/>
    </location>
</feature>
<dbReference type="EC" id="7.2.2.8" evidence="3"/>
<dbReference type="SUPFAM" id="SSF56784">
    <property type="entry name" value="HAD-like"/>
    <property type="match status" value="1"/>
</dbReference>
<dbReference type="Gene3D" id="3.40.50.1000">
    <property type="entry name" value="HAD superfamily/HAD-like"/>
    <property type="match status" value="1"/>
</dbReference>
<feature type="domain" description="HMA" evidence="20">
    <location>
        <begin position="1"/>
        <end position="65"/>
    </location>
</feature>
<keyword evidence="4" id="KW-0813">Transport</keyword>
<dbReference type="InterPro" id="IPR059000">
    <property type="entry name" value="ATPase_P-type_domA"/>
</dbReference>
<dbReference type="FunFam" id="2.70.150.10:FF:000020">
    <property type="entry name" value="Copper-exporting P-type ATPase A"/>
    <property type="match status" value="1"/>
</dbReference>
<dbReference type="InterPro" id="IPR017969">
    <property type="entry name" value="Heavy-metal-associated_CS"/>
</dbReference>
<dbReference type="InterPro" id="IPR008250">
    <property type="entry name" value="ATPase_P-typ_transduc_dom_A_sf"/>
</dbReference>
<comment type="subcellular location">
    <subcellularLocation>
        <location evidence="1">Cell membrane</location>
        <topology evidence="1">Multi-pass membrane protein</topology>
    </subcellularLocation>
</comment>
<dbReference type="NCBIfam" id="TIGR00003">
    <property type="entry name" value="copper ion binding protein"/>
    <property type="match status" value="2"/>
</dbReference>
<feature type="transmembrane region" description="Helical" evidence="18">
    <location>
        <begin position="240"/>
        <end position="259"/>
    </location>
</feature>
<dbReference type="CDD" id="cd00371">
    <property type="entry name" value="HMA"/>
    <property type="match status" value="2"/>
</dbReference>
<evidence type="ECO:0000256" key="12">
    <source>
        <dbReference type="ARBA" id="ARBA00022842"/>
    </source>
</evidence>
<keyword evidence="7 18" id="KW-0479">Metal-binding</keyword>
<evidence type="ECO:0000256" key="16">
    <source>
        <dbReference type="ARBA" id="ARBA00023065"/>
    </source>
</evidence>
<dbReference type="PANTHER" id="PTHR43520:SF8">
    <property type="entry name" value="P-TYPE CU(+) TRANSPORTER"/>
    <property type="match status" value="1"/>
</dbReference>
<dbReference type="InterPro" id="IPR036163">
    <property type="entry name" value="HMA_dom_sf"/>
</dbReference>
<dbReference type="InterPro" id="IPR023214">
    <property type="entry name" value="HAD_sf"/>
</dbReference>
<accession>H5SUX6</accession>
<dbReference type="Pfam" id="PF00403">
    <property type="entry name" value="HMA"/>
    <property type="match status" value="2"/>
</dbReference>
<evidence type="ECO:0000256" key="13">
    <source>
        <dbReference type="ARBA" id="ARBA00022967"/>
    </source>
</evidence>
<dbReference type="InterPro" id="IPR006122">
    <property type="entry name" value="HMA_Cu_ion-bd"/>
</dbReference>
<dbReference type="FunFam" id="3.40.50.1000:FF:000333">
    <property type="entry name" value="Copper-transporting ATPase 2"/>
    <property type="match status" value="1"/>
</dbReference>
<dbReference type="GO" id="GO:0043682">
    <property type="term" value="F:P-type divalent copper transporter activity"/>
    <property type="evidence" value="ECO:0007669"/>
    <property type="project" value="TreeGrafter"/>
</dbReference>
<dbReference type="PRINTS" id="PR00942">
    <property type="entry name" value="CUATPASEI"/>
</dbReference>
<evidence type="ECO:0000256" key="14">
    <source>
        <dbReference type="ARBA" id="ARBA00022989"/>
    </source>
</evidence>
<dbReference type="InterPro" id="IPR044492">
    <property type="entry name" value="P_typ_ATPase_HD_dom"/>
</dbReference>
<dbReference type="GO" id="GO:0005886">
    <property type="term" value="C:plasma membrane"/>
    <property type="evidence" value="ECO:0007669"/>
    <property type="project" value="UniProtKB-SubCell"/>
</dbReference>
<dbReference type="InterPro" id="IPR018303">
    <property type="entry name" value="ATPase_P-typ_P_site"/>
</dbReference>
<evidence type="ECO:0000256" key="4">
    <source>
        <dbReference type="ARBA" id="ARBA00022448"/>
    </source>
</evidence>
<keyword evidence="9 18" id="KW-0547">Nucleotide-binding</keyword>
<name>H5SUX6_ACEAU</name>
<keyword evidence="6 18" id="KW-0812">Transmembrane</keyword>
<gene>
    <name evidence="21" type="ORF">HGMM_OP4C041</name>
</gene>
<dbReference type="SFLD" id="SFLDG00002">
    <property type="entry name" value="C1.7:_P-type_atpase_like"/>
    <property type="match status" value="1"/>
</dbReference>
<dbReference type="PROSITE" id="PS01047">
    <property type="entry name" value="HMA_1"/>
    <property type="match status" value="2"/>
</dbReference>
<dbReference type="GO" id="GO:0140581">
    <property type="term" value="F:P-type monovalent copper transporter activity"/>
    <property type="evidence" value="ECO:0007669"/>
    <property type="project" value="UniProtKB-EC"/>
</dbReference>
<dbReference type="GO" id="GO:0016887">
    <property type="term" value="F:ATP hydrolysis activity"/>
    <property type="evidence" value="ECO:0007669"/>
    <property type="project" value="InterPro"/>
</dbReference>
<dbReference type="PRINTS" id="PR00943">
    <property type="entry name" value="CUATPASE"/>
</dbReference>
<evidence type="ECO:0000256" key="9">
    <source>
        <dbReference type="ARBA" id="ARBA00022741"/>
    </source>
</evidence>
<dbReference type="EMBL" id="AP011803">
    <property type="protein sequence ID" value="BAL59405.1"/>
    <property type="molecule type" value="Genomic_DNA"/>
</dbReference>
<feature type="compositionally biased region" description="Acidic residues" evidence="19">
    <location>
        <begin position="65"/>
        <end position="74"/>
    </location>
</feature>
<dbReference type="InterPro" id="IPR023299">
    <property type="entry name" value="ATPase_P-typ_cyto_dom_N"/>
</dbReference>
<keyword evidence="15" id="KW-0186">Copper</keyword>
<evidence type="ECO:0000256" key="10">
    <source>
        <dbReference type="ARBA" id="ARBA00022796"/>
    </source>
</evidence>
<dbReference type="NCBIfam" id="TIGR01511">
    <property type="entry name" value="ATPase-IB1_Cu"/>
    <property type="match status" value="1"/>
</dbReference>
<dbReference type="InterPro" id="IPR001757">
    <property type="entry name" value="P_typ_ATPase"/>
</dbReference>
<evidence type="ECO:0000256" key="11">
    <source>
        <dbReference type="ARBA" id="ARBA00022840"/>
    </source>
</evidence>
<feature type="transmembrane region" description="Helical" evidence="18">
    <location>
        <begin position="271"/>
        <end position="290"/>
    </location>
</feature>
<dbReference type="FunFam" id="3.30.70.100:FF:000001">
    <property type="entry name" value="ATPase copper transporting beta"/>
    <property type="match status" value="1"/>
</dbReference>
<keyword evidence="8" id="KW-0677">Repeat</keyword>
<protein>
    <recommendedName>
        <fullName evidence="3">P-type Cu(+) transporter</fullName>
        <ecNumber evidence="3">7.2.2.8</ecNumber>
    </recommendedName>
</protein>
<sequence>MKTTLKVKGMTCQHCVQSVTKALQSVAGVRRVTVSLERGRAEVEHTGVSAQNLVKAVTDAGYEAEELSGEDAEEDERRRVPSPLAPLLTSPPAPSLKREGSAPPSALGKGAGGLGLEGRPGERSITLPIAGMSCASCVAKVEKALKSVPGVVDASVNLATEKATVRVAPGQVTVEKLKTAVRKIGYDVPEERAHAHHHEEHEAHLQRKLIVSAVLTVLIFLLMYPGMLGLKLPIPDQLNYLLQLLLATPVQFWAGWQFYKGAWAAARNKTTDMNTLIAVGTTAAYGYSALVPLFSAHGHMDLYFDTSAAIITLILLGRLLEARARGRTSEAIKRLMGLQAKTARVIRDGEERDIPVEDVQVGDILRVRPGEKIPVDGIVIEGASAVDESMITGESLPVEKRPGDEVIGATLNKTGSFTFKATKVGSETALAQIIKLVEEAQGAKPPIAKLVDVIASYFVPAVIGIAIVTFAGWYFLGPQPALTKALLNFVAVLIIACPCALGLATPTSIMVGTGKGAELGILIRGGDALETAHKLTTIVLDKTGTVTKGRPEVTDIVTIPGVAEEELLHVAASVERVSEHPLGEAIVKRAQERNLKFAAVHEFAAIPGHGIRANLNGHRVFVGNLKLMRDEGVELDGLLEHAERLSAEGKTPVFVAQGAKALGVLAIADTVKEGSREAIAALKALGLEVVMITGDNRRTAEAIARQVGIERVFAEVLPGEKAEIVKRLQSQGKVVAMVGDGINDAPALAQADVGIAIGTGTDIAMEASDITLVGGDLHGVVTAIALSRATIRNIWQNLFWAFIYNTVLIPVAALGLLNPILAAAAMGFSSVSVVSNALRLRRFRAPLAGRLTPAPA</sequence>
<evidence type="ECO:0000256" key="3">
    <source>
        <dbReference type="ARBA" id="ARBA00012517"/>
    </source>
</evidence>
<feature type="transmembrane region" description="Helical" evidence="18">
    <location>
        <begin position="797"/>
        <end position="814"/>
    </location>
</feature>
<dbReference type="Gene3D" id="3.40.1110.10">
    <property type="entry name" value="Calcium-transporting ATPase, cytoplasmic domain N"/>
    <property type="match status" value="1"/>
</dbReference>
<keyword evidence="11 18" id="KW-0067">ATP-binding</keyword>
<organism evidence="21">
    <name type="scientific">Acetithermum autotrophicum</name>
    <dbReference type="NCBI Taxonomy" id="1446466"/>
    <lineage>
        <taxon>Bacteria</taxon>
        <taxon>Candidatus Bipolaricaulota</taxon>
        <taxon>Candidatus Acetithermum</taxon>
    </lineage>
</organism>
<evidence type="ECO:0000256" key="15">
    <source>
        <dbReference type="ARBA" id="ARBA00023008"/>
    </source>
</evidence>
<keyword evidence="14 18" id="KW-1133">Transmembrane helix</keyword>
<keyword evidence="5 18" id="KW-1003">Cell membrane</keyword>
<evidence type="ECO:0000256" key="19">
    <source>
        <dbReference type="SAM" id="MobiDB-lite"/>
    </source>
</evidence>
<feature type="transmembrane region" description="Helical" evidence="18">
    <location>
        <begin position="209"/>
        <end position="228"/>
    </location>
</feature>
<dbReference type="SUPFAM" id="SSF55008">
    <property type="entry name" value="HMA, heavy metal-associated domain"/>
    <property type="match status" value="2"/>
</dbReference>
<dbReference type="AlphaFoldDB" id="H5SUX6"/>
<evidence type="ECO:0000256" key="1">
    <source>
        <dbReference type="ARBA" id="ARBA00004651"/>
    </source>
</evidence>
<dbReference type="PRINTS" id="PR00119">
    <property type="entry name" value="CATATPASE"/>
</dbReference>
<feature type="compositionally biased region" description="Gly residues" evidence="19">
    <location>
        <begin position="109"/>
        <end position="118"/>
    </location>
</feature>
<dbReference type="Pfam" id="PF00702">
    <property type="entry name" value="Hydrolase"/>
    <property type="match status" value="1"/>
</dbReference>
<evidence type="ECO:0000256" key="7">
    <source>
        <dbReference type="ARBA" id="ARBA00022723"/>
    </source>
</evidence>
<evidence type="ECO:0000256" key="8">
    <source>
        <dbReference type="ARBA" id="ARBA00022737"/>
    </source>
</evidence>
<dbReference type="Gene3D" id="2.70.150.10">
    <property type="entry name" value="Calcium-transporting ATPase, cytoplasmic transduction domain A"/>
    <property type="match status" value="1"/>
</dbReference>
<comment type="similarity">
    <text evidence="2 18">Belongs to the cation transport ATPase (P-type) (TC 3.A.3) family. Type IB subfamily.</text>
</comment>
<dbReference type="NCBIfam" id="TIGR01525">
    <property type="entry name" value="ATPase-IB_hvy"/>
    <property type="match status" value="1"/>
</dbReference>
<keyword evidence="10" id="KW-0187">Copper transport</keyword>
<dbReference type="PROSITE" id="PS50846">
    <property type="entry name" value="HMA_2"/>
    <property type="match status" value="2"/>
</dbReference>
<dbReference type="Gene3D" id="3.30.70.100">
    <property type="match status" value="2"/>
</dbReference>
<dbReference type="InterPro" id="IPR036412">
    <property type="entry name" value="HAD-like_sf"/>
</dbReference>
<keyword evidence="13" id="KW-1278">Translocase</keyword>
<dbReference type="SUPFAM" id="SSF81653">
    <property type="entry name" value="Calcium ATPase, transduction domain A"/>
    <property type="match status" value="1"/>
</dbReference>
<feature type="transmembrane region" description="Helical" evidence="18">
    <location>
        <begin position="302"/>
        <end position="320"/>
    </location>
</feature>
<dbReference type="Pfam" id="PF00122">
    <property type="entry name" value="E1-E2_ATPase"/>
    <property type="match status" value="1"/>
</dbReference>
<evidence type="ECO:0000256" key="18">
    <source>
        <dbReference type="RuleBase" id="RU362081"/>
    </source>
</evidence>